<keyword evidence="2" id="KW-1185">Reference proteome</keyword>
<gene>
    <name evidence="1" type="ORF">SLS60_009470</name>
</gene>
<dbReference type="InterPro" id="IPR010281">
    <property type="entry name" value="DUF885"/>
</dbReference>
<organism evidence="1 2">
    <name type="scientific">Paraconiothyrium brasiliense</name>
    <dbReference type="NCBI Taxonomy" id="300254"/>
    <lineage>
        <taxon>Eukaryota</taxon>
        <taxon>Fungi</taxon>
        <taxon>Dikarya</taxon>
        <taxon>Ascomycota</taxon>
        <taxon>Pezizomycotina</taxon>
        <taxon>Dothideomycetes</taxon>
        <taxon>Pleosporomycetidae</taxon>
        <taxon>Pleosporales</taxon>
        <taxon>Massarineae</taxon>
        <taxon>Didymosphaeriaceae</taxon>
        <taxon>Paraconiothyrium</taxon>
    </lineage>
</organism>
<accession>A0ABR3QUD4</accession>
<protein>
    <submittedName>
        <fullName evidence="1">Uncharacterized protein</fullName>
    </submittedName>
</protein>
<reference evidence="1 2" key="1">
    <citation type="submission" date="2024-02" db="EMBL/GenBank/DDBJ databases">
        <title>De novo assembly and annotation of 12 fungi associated with fruit tree decline syndrome in Ontario, Canada.</title>
        <authorList>
            <person name="Sulman M."/>
            <person name="Ellouze W."/>
            <person name="Ilyukhin E."/>
        </authorList>
    </citation>
    <scope>NUCLEOTIDE SEQUENCE [LARGE SCALE GENOMIC DNA]</scope>
    <source>
        <strain evidence="1 2">M42-189</strain>
    </source>
</reference>
<evidence type="ECO:0000313" key="2">
    <source>
        <dbReference type="Proteomes" id="UP001521785"/>
    </source>
</evidence>
<dbReference type="Proteomes" id="UP001521785">
    <property type="component" value="Unassembled WGS sequence"/>
</dbReference>
<comment type="caution">
    <text evidence="1">The sequence shown here is derived from an EMBL/GenBank/DDBJ whole genome shotgun (WGS) entry which is preliminary data.</text>
</comment>
<dbReference type="EMBL" id="JAKJXO020000015">
    <property type="protein sequence ID" value="KAL1595781.1"/>
    <property type="molecule type" value="Genomic_DNA"/>
</dbReference>
<sequence length="391" mass="45479">MPRSGEIYERIEDRIVRVQWDLQNLKDFWKVHSSPHRSERLQKYLDAELKVLEWMPFQGYSPNERVDYLLLKNFLRDQLSQVHRDAELDSKVLAFLGGLFPLRMANMIEARQRVDDLDHKKAAESLVECTNRMVLVKDLIVSKKETAEPIVAFRATKTLEEFKGHWQEWYSFYDGYDPLFSYWISDPYPKLQKALQDLIDTIKKVCLGLQTDDEDTIVGEPIGRAGILEALDVELIPYSPKELIEIGRKEYAWCEAEMEKAADALGFQHWRSALEHVKNLYVEPGKQPSLVRDLTKEANAYVKKHDSVTVPSSELPFKPFQIPTNPHSVCESTIQTFMMSMSMFHQTLVLHLSCRRQRSHRLDVIVHNLSLTGTQTYRSESAEDEPVLPRR</sequence>
<dbReference type="Pfam" id="PF05960">
    <property type="entry name" value="DUF885"/>
    <property type="match status" value="1"/>
</dbReference>
<proteinExistence type="predicted"/>
<name>A0ABR3QUD4_9PLEO</name>
<evidence type="ECO:0000313" key="1">
    <source>
        <dbReference type="EMBL" id="KAL1595781.1"/>
    </source>
</evidence>